<organism evidence="2 3">
    <name type="scientific">Trichocladium antarcticum</name>
    <dbReference type="NCBI Taxonomy" id="1450529"/>
    <lineage>
        <taxon>Eukaryota</taxon>
        <taxon>Fungi</taxon>
        <taxon>Dikarya</taxon>
        <taxon>Ascomycota</taxon>
        <taxon>Pezizomycotina</taxon>
        <taxon>Sordariomycetes</taxon>
        <taxon>Sordariomycetidae</taxon>
        <taxon>Sordariales</taxon>
        <taxon>Chaetomiaceae</taxon>
        <taxon>Trichocladium</taxon>
    </lineage>
</organism>
<proteinExistence type="predicted"/>
<feature type="region of interest" description="Disordered" evidence="1">
    <location>
        <begin position="1"/>
        <end position="22"/>
    </location>
</feature>
<name>A0AAN6UCF7_9PEZI</name>
<evidence type="ECO:0000313" key="3">
    <source>
        <dbReference type="Proteomes" id="UP001304895"/>
    </source>
</evidence>
<gene>
    <name evidence="2" type="ORF">BT67DRAFT_220349</name>
</gene>
<sequence>MSLVSLPRPLQPPAFTAGKRDSRERMIGKATIRMPTAASAAVVGEAVAVKSSLDIVTVPCSLFSLLFARHGGEPSSSRKIQHCTVRWPLLQLHSQKDHPTGMRASGFSTILRQRANLEAHPAPSWIFLNTHAAICAITSSTLPMTTELQAS</sequence>
<dbReference type="EMBL" id="MU853436">
    <property type="protein sequence ID" value="KAK4130457.1"/>
    <property type="molecule type" value="Genomic_DNA"/>
</dbReference>
<evidence type="ECO:0000256" key="1">
    <source>
        <dbReference type="SAM" id="MobiDB-lite"/>
    </source>
</evidence>
<keyword evidence="3" id="KW-1185">Reference proteome</keyword>
<dbReference type="Proteomes" id="UP001304895">
    <property type="component" value="Unassembled WGS sequence"/>
</dbReference>
<accession>A0AAN6UCF7</accession>
<dbReference type="AlphaFoldDB" id="A0AAN6UCF7"/>
<reference evidence="2" key="2">
    <citation type="submission" date="2023-05" db="EMBL/GenBank/DDBJ databases">
        <authorList>
            <consortium name="Lawrence Berkeley National Laboratory"/>
            <person name="Steindorff A."/>
            <person name="Hensen N."/>
            <person name="Bonometti L."/>
            <person name="Westerberg I."/>
            <person name="Brannstrom I.O."/>
            <person name="Guillou S."/>
            <person name="Cros-Aarteil S."/>
            <person name="Calhoun S."/>
            <person name="Haridas S."/>
            <person name="Kuo A."/>
            <person name="Mondo S."/>
            <person name="Pangilinan J."/>
            <person name="Riley R."/>
            <person name="Labutti K."/>
            <person name="Andreopoulos B."/>
            <person name="Lipzen A."/>
            <person name="Chen C."/>
            <person name="Yanf M."/>
            <person name="Daum C."/>
            <person name="Ng V."/>
            <person name="Clum A."/>
            <person name="Ohm R."/>
            <person name="Martin F."/>
            <person name="Silar P."/>
            <person name="Natvig D."/>
            <person name="Lalanne C."/>
            <person name="Gautier V."/>
            <person name="Ament-Velasquez S.L."/>
            <person name="Kruys A."/>
            <person name="Hutchinson M.I."/>
            <person name="Powell A.J."/>
            <person name="Barry K."/>
            <person name="Miller A.N."/>
            <person name="Grigoriev I.V."/>
            <person name="Debuchy R."/>
            <person name="Gladieux P."/>
            <person name="Thoren M.H."/>
            <person name="Johannesson H."/>
        </authorList>
    </citation>
    <scope>NUCLEOTIDE SEQUENCE</scope>
    <source>
        <strain evidence="2">CBS 123565</strain>
    </source>
</reference>
<reference evidence="2" key="1">
    <citation type="journal article" date="2023" name="Mol. Phylogenet. Evol.">
        <title>Genome-scale phylogeny and comparative genomics of the fungal order Sordariales.</title>
        <authorList>
            <person name="Hensen N."/>
            <person name="Bonometti L."/>
            <person name="Westerberg I."/>
            <person name="Brannstrom I.O."/>
            <person name="Guillou S."/>
            <person name="Cros-Aarteil S."/>
            <person name="Calhoun S."/>
            <person name="Haridas S."/>
            <person name="Kuo A."/>
            <person name="Mondo S."/>
            <person name="Pangilinan J."/>
            <person name="Riley R."/>
            <person name="LaButti K."/>
            <person name="Andreopoulos B."/>
            <person name="Lipzen A."/>
            <person name="Chen C."/>
            <person name="Yan M."/>
            <person name="Daum C."/>
            <person name="Ng V."/>
            <person name="Clum A."/>
            <person name="Steindorff A."/>
            <person name="Ohm R.A."/>
            <person name="Martin F."/>
            <person name="Silar P."/>
            <person name="Natvig D.O."/>
            <person name="Lalanne C."/>
            <person name="Gautier V."/>
            <person name="Ament-Velasquez S.L."/>
            <person name="Kruys A."/>
            <person name="Hutchinson M.I."/>
            <person name="Powell A.J."/>
            <person name="Barry K."/>
            <person name="Miller A.N."/>
            <person name="Grigoriev I.V."/>
            <person name="Debuchy R."/>
            <person name="Gladieux P."/>
            <person name="Hiltunen Thoren M."/>
            <person name="Johannesson H."/>
        </authorList>
    </citation>
    <scope>NUCLEOTIDE SEQUENCE</scope>
    <source>
        <strain evidence="2">CBS 123565</strain>
    </source>
</reference>
<evidence type="ECO:0000313" key="2">
    <source>
        <dbReference type="EMBL" id="KAK4130457.1"/>
    </source>
</evidence>
<protein>
    <submittedName>
        <fullName evidence="2">Uncharacterized protein</fullName>
    </submittedName>
</protein>
<comment type="caution">
    <text evidence="2">The sequence shown here is derived from an EMBL/GenBank/DDBJ whole genome shotgun (WGS) entry which is preliminary data.</text>
</comment>